<keyword evidence="1" id="KW-0472">Membrane</keyword>
<dbReference type="InterPro" id="IPR036397">
    <property type="entry name" value="RNaseH_sf"/>
</dbReference>
<dbReference type="GO" id="GO:0003676">
    <property type="term" value="F:nucleic acid binding"/>
    <property type="evidence" value="ECO:0007669"/>
    <property type="project" value="InterPro"/>
</dbReference>
<proteinExistence type="predicted"/>
<evidence type="ECO:0000256" key="1">
    <source>
        <dbReference type="SAM" id="Phobius"/>
    </source>
</evidence>
<dbReference type="OrthoDB" id="13707at10239"/>
<dbReference type="EMBL" id="KY363465">
    <property type="protein sequence ID" value="AQT25240.1"/>
    <property type="molecule type" value="Genomic_DNA"/>
</dbReference>
<sequence length="242" mass="27449">MKALTKTVAALDIETRSRPKEAAFAGLIPIMTTFAFAAIVPEHELPYLFIGKMGVMSQVDSGNFHSDPDTENWWLTSERIAQAVRESQLRTWNNAEPLYAMVGPVLNDVFNTGSTMSFIGSRQFEDVSQIFRRHLGKEPHVLGNGPEFDMGIFDLHFPDHKVYRFTEVGSARTLKWLARQRFSPETYGYLVKNAEEYAKWVFSNLPKSLIEHFDLVPNYHDALFDALAEAHLSHAILTDAIN</sequence>
<accession>A0A1S6KUX8</accession>
<keyword evidence="3" id="KW-1185">Reference proteome</keyword>
<evidence type="ECO:0000313" key="2">
    <source>
        <dbReference type="EMBL" id="AQT25240.1"/>
    </source>
</evidence>
<evidence type="ECO:0000313" key="3">
    <source>
        <dbReference type="Proteomes" id="UP000222417"/>
    </source>
</evidence>
<dbReference type="Gene3D" id="3.30.420.10">
    <property type="entry name" value="Ribonuclease H-like superfamily/Ribonuclease H"/>
    <property type="match status" value="1"/>
</dbReference>
<protein>
    <submittedName>
        <fullName evidence="2">Uncharacterized protein</fullName>
    </submittedName>
</protein>
<reference evidence="2 3" key="1">
    <citation type="submission" date="2016-12" db="EMBL/GenBank/DDBJ databases">
        <title>Providencia rettgeri phage vB-PreS_PR1 - a deep-branching member of the T5-like siphoviruses.</title>
        <authorList>
            <person name="Oliveira H."/>
            <person name="Pinto G."/>
            <person name="Hendrix H."/>
            <person name="Noben J.-P."/>
            <person name="Gawor J."/>
            <person name="Lobocka M."/>
            <person name="Lavigne R."/>
            <person name="Azeredo J."/>
        </authorList>
    </citation>
    <scope>NUCLEOTIDE SEQUENCE [LARGE SCALE GENOMIC DNA]</scope>
</reference>
<name>A0A1S6KUX8_9CAUD</name>
<dbReference type="SUPFAM" id="SSF53098">
    <property type="entry name" value="Ribonuclease H-like"/>
    <property type="match status" value="1"/>
</dbReference>
<dbReference type="InterPro" id="IPR012337">
    <property type="entry name" value="RNaseH-like_sf"/>
</dbReference>
<keyword evidence="1" id="KW-1133">Transmembrane helix</keyword>
<dbReference type="Proteomes" id="UP000222417">
    <property type="component" value="Segment"/>
</dbReference>
<gene>
    <name evidence="2" type="ORF">PR1_93</name>
</gene>
<organism evidence="2 3">
    <name type="scientific">Providencia phage vB_PreS_PR1</name>
    <dbReference type="NCBI Taxonomy" id="1931407"/>
    <lineage>
        <taxon>Viruses</taxon>
        <taxon>Duplodnaviria</taxon>
        <taxon>Heunggongvirae</taxon>
        <taxon>Uroviricota</taxon>
        <taxon>Caudoviricetes</taxon>
        <taxon>Demerecviridae</taxon>
        <taxon>Priunavirus</taxon>
        <taxon>Priunavirus PR1</taxon>
    </lineage>
</organism>
<keyword evidence="1" id="KW-0812">Transmembrane</keyword>
<feature type="transmembrane region" description="Helical" evidence="1">
    <location>
        <begin position="21"/>
        <end position="40"/>
    </location>
</feature>